<dbReference type="EMBL" id="BDDD01000104">
    <property type="protein sequence ID" value="GAV59256.1"/>
    <property type="molecule type" value="Genomic_DNA"/>
</dbReference>
<dbReference type="CDD" id="cd00167">
    <property type="entry name" value="SANT"/>
    <property type="match status" value="1"/>
</dbReference>
<feature type="coiled-coil region" evidence="2">
    <location>
        <begin position="77"/>
        <end position="104"/>
    </location>
</feature>
<dbReference type="STRING" id="3775.A0A1Q3AU24"/>
<evidence type="ECO:0000313" key="6">
    <source>
        <dbReference type="Proteomes" id="UP000187406"/>
    </source>
</evidence>
<dbReference type="FunCoup" id="A0A1Q3AU24">
    <property type="interactions" value="31"/>
</dbReference>
<evidence type="ECO:0000259" key="4">
    <source>
        <dbReference type="SMART" id="SM00297"/>
    </source>
</evidence>
<feature type="region of interest" description="Disordered" evidence="3">
    <location>
        <begin position="415"/>
        <end position="463"/>
    </location>
</feature>
<keyword evidence="2" id="KW-0175">Coiled coil</keyword>
<keyword evidence="6" id="KW-1185">Reference proteome</keyword>
<dbReference type="AlphaFoldDB" id="A0A1Q3AU24"/>
<keyword evidence="1" id="KW-0103">Bromodomain</keyword>
<comment type="caution">
    <text evidence="5">The sequence shown here is derived from an EMBL/GenBank/DDBJ whole genome shotgun (WGS) entry which is preliminary data.</text>
</comment>
<dbReference type="InterPro" id="IPR001005">
    <property type="entry name" value="SANT/Myb"/>
</dbReference>
<dbReference type="SMART" id="SM00297">
    <property type="entry name" value="BROMO"/>
    <property type="match status" value="1"/>
</dbReference>
<feature type="region of interest" description="Disordered" evidence="3">
    <location>
        <begin position="140"/>
        <end position="180"/>
    </location>
</feature>
<gene>
    <name evidence="5" type="ORF">CFOL_v3_02787</name>
</gene>
<sequence length="463" mass="51798">MGAEVIGMWGTWEELLLGGAVLRHGTQDWNAIATELRTRTVCPFSFTPEVCKAKYEDVQQHYSGCLAWFEELRKQRMAELKRALELSEDSIGSLETKLENLKAEKGADCHVENDYSQTESPVPHQIYEVVEFSSKETSKDGLSAGSFTQETQTNWSPDCQNTATVASEDRESKPENLQSSNEEKVLIIEKHIEYIGQVASLKKRRGKRKRKDCSKDVKEGSVGESDFLGSVDLNASRCKGNSTSDSDQIAISSGVDDQCRYPIKDNIHDLMRVFDSIVRNDCASVFHCRHDSQKRGRYKKMILQHMDFDTIRSRFANRSITSANELFRDMLLIANNALVFYSKVTREHKSALLLRDLVSKALWLHLKGNGCKATTASLTSTSPMIKCPVKPRTVRLSNNKLSKKVGNSRNVVVARTSNGGKRPPNIESPSSAESLARTKKGYGRPRKAGHGTLVMGSKSTRIR</sequence>
<dbReference type="Gene3D" id="1.20.920.10">
    <property type="entry name" value="Bromodomain-like"/>
    <property type="match status" value="1"/>
</dbReference>
<dbReference type="PANTHER" id="PTHR15398">
    <property type="entry name" value="BROMODOMAIN-CONTAINING PROTEIN 8"/>
    <property type="match status" value="1"/>
</dbReference>
<dbReference type="SUPFAM" id="SSF47370">
    <property type="entry name" value="Bromodomain"/>
    <property type="match status" value="1"/>
</dbReference>
<evidence type="ECO:0000313" key="5">
    <source>
        <dbReference type="EMBL" id="GAV59256.1"/>
    </source>
</evidence>
<protein>
    <submittedName>
        <fullName evidence="5">Bromodomain domain-containing protein</fullName>
    </submittedName>
</protein>
<dbReference type="CDD" id="cd04369">
    <property type="entry name" value="Bromodomain"/>
    <property type="match status" value="1"/>
</dbReference>
<evidence type="ECO:0000256" key="3">
    <source>
        <dbReference type="SAM" id="MobiDB-lite"/>
    </source>
</evidence>
<feature type="compositionally biased region" description="Basic residues" evidence="3">
    <location>
        <begin position="437"/>
        <end position="449"/>
    </location>
</feature>
<dbReference type="PANTHER" id="PTHR15398:SF4">
    <property type="entry name" value="BROMODOMAIN-CONTAINING PROTEIN 8 ISOFORM X1"/>
    <property type="match status" value="1"/>
</dbReference>
<feature type="domain" description="Bromo" evidence="4">
    <location>
        <begin position="260"/>
        <end position="367"/>
    </location>
</feature>
<dbReference type="GO" id="GO:0035267">
    <property type="term" value="C:NuA4 histone acetyltransferase complex"/>
    <property type="evidence" value="ECO:0007669"/>
    <property type="project" value="TreeGrafter"/>
</dbReference>
<dbReference type="Pfam" id="PF00439">
    <property type="entry name" value="Bromodomain"/>
    <property type="match status" value="1"/>
</dbReference>
<proteinExistence type="predicted"/>
<reference evidence="6" key="1">
    <citation type="submission" date="2016-04" db="EMBL/GenBank/DDBJ databases">
        <title>Cephalotus genome sequencing.</title>
        <authorList>
            <person name="Fukushima K."/>
            <person name="Hasebe M."/>
            <person name="Fang X."/>
        </authorList>
    </citation>
    <scope>NUCLEOTIDE SEQUENCE [LARGE SCALE GENOMIC DNA]</scope>
    <source>
        <strain evidence="6">cv. St1</strain>
    </source>
</reference>
<dbReference type="InterPro" id="IPR001487">
    <property type="entry name" value="Bromodomain"/>
</dbReference>
<evidence type="ECO:0000256" key="2">
    <source>
        <dbReference type="SAM" id="Coils"/>
    </source>
</evidence>
<dbReference type="InParanoid" id="A0A1Q3AU24"/>
<evidence type="ECO:0000256" key="1">
    <source>
        <dbReference type="ARBA" id="ARBA00023117"/>
    </source>
</evidence>
<organism evidence="5 6">
    <name type="scientific">Cephalotus follicularis</name>
    <name type="common">Albany pitcher plant</name>
    <dbReference type="NCBI Taxonomy" id="3775"/>
    <lineage>
        <taxon>Eukaryota</taxon>
        <taxon>Viridiplantae</taxon>
        <taxon>Streptophyta</taxon>
        <taxon>Embryophyta</taxon>
        <taxon>Tracheophyta</taxon>
        <taxon>Spermatophyta</taxon>
        <taxon>Magnoliopsida</taxon>
        <taxon>eudicotyledons</taxon>
        <taxon>Gunneridae</taxon>
        <taxon>Pentapetalae</taxon>
        <taxon>rosids</taxon>
        <taxon>fabids</taxon>
        <taxon>Oxalidales</taxon>
        <taxon>Cephalotaceae</taxon>
        <taxon>Cephalotus</taxon>
    </lineage>
</organism>
<feature type="compositionally biased region" description="Polar residues" evidence="3">
    <location>
        <begin position="145"/>
        <end position="165"/>
    </location>
</feature>
<dbReference type="Proteomes" id="UP000187406">
    <property type="component" value="Unassembled WGS sequence"/>
</dbReference>
<accession>A0A1Q3AU24</accession>
<dbReference type="InterPro" id="IPR036427">
    <property type="entry name" value="Bromodomain-like_sf"/>
</dbReference>
<name>A0A1Q3AU24_CEPFO</name>
<dbReference type="OrthoDB" id="1742084at2759"/>